<keyword evidence="1" id="KW-0812">Transmembrane</keyword>
<keyword evidence="1" id="KW-0472">Membrane</keyword>
<evidence type="ECO:0000256" key="1">
    <source>
        <dbReference type="SAM" id="Phobius"/>
    </source>
</evidence>
<dbReference type="Pfam" id="PF25631">
    <property type="entry name" value="Inovirus_capsid"/>
    <property type="match status" value="1"/>
</dbReference>
<name>A0ABX2PAP9_9PROT</name>
<feature type="transmembrane region" description="Helical" evidence="1">
    <location>
        <begin position="26"/>
        <end position="43"/>
    </location>
</feature>
<evidence type="ECO:0000313" key="2">
    <source>
        <dbReference type="EMBL" id="NVN48257.1"/>
    </source>
</evidence>
<dbReference type="RefSeq" id="WP_267311345.1">
    <property type="nucleotide sequence ID" value="NZ_JABXXU010000016.1"/>
</dbReference>
<dbReference type="InterPro" id="IPR057886">
    <property type="entry name" value="Inovirus_capsid"/>
</dbReference>
<protein>
    <submittedName>
        <fullName evidence="2">Uncharacterized protein</fullName>
    </submittedName>
</protein>
<keyword evidence="1" id="KW-1133">Transmembrane helix</keyword>
<organism evidence="2 3">
    <name type="scientific">Asaia spathodeae</name>
    <dbReference type="NCBI Taxonomy" id="657016"/>
    <lineage>
        <taxon>Bacteria</taxon>
        <taxon>Pseudomonadati</taxon>
        <taxon>Pseudomonadota</taxon>
        <taxon>Alphaproteobacteria</taxon>
        <taxon>Acetobacterales</taxon>
        <taxon>Acetobacteraceae</taxon>
        <taxon>Asaia</taxon>
    </lineage>
</organism>
<gene>
    <name evidence="2" type="ORF">HW542_15770</name>
</gene>
<evidence type="ECO:0000313" key="3">
    <source>
        <dbReference type="Proteomes" id="UP001516351"/>
    </source>
</evidence>
<keyword evidence="3" id="KW-1185">Reference proteome</keyword>
<accession>A0ABX2PAP9</accession>
<comment type="caution">
    <text evidence="2">The sequence shown here is derived from an EMBL/GenBank/DDBJ whole genome shotgun (WGS) entry which is preliminary data.</text>
</comment>
<sequence>MSGSATTGASGVDFSSLLSSVSSTEVVGAIMSVAAVIAVVNLAQGGAKRILSMIRSV</sequence>
<proteinExistence type="predicted"/>
<reference evidence="2 3" key="1">
    <citation type="submission" date="2020-06" db="EMBL/GenBank/DDBJ databases">
        <title>Synonyms of Asaia species.</title>
        <authorList>
            <person name="Sombolestani A."/>
        </authorList>
    </citation>
    <scope>NUCLEOTIDE SEQUENCE [LARGE SCALE GENOMIC DNA]</scope>
    <source>
        <strain evidence="2 3">LMG 27047</strain>
    </source>
</reference>
<dbReference type="Proteomes" id="UP001516351">
    <property type="component" value="Unassembled WGS sequence"/>
</dbReference>
<dbReference type="EMBL" id="JABXXV010000014">
    <property type="protein sequence ID" value="NVN48257.1"/>
    <property type="molecule type" value="Genomic_DNA"/>
</dbReference>